<evidence type="ECO:0000313" key="2">
    <source>
        <dbReference type="Proteomes" id="UP000054785"/>
    </source>
</evidence>
<dbReference type="PATRIC" id="fig|45065.4.peg.514"/>
<dbReference type="OrthoDB" id="9761147at2"/>
<reference evidence="1 2" key="1">
    <citation type="submission" date="2015-11" db="EMBL/GenBank/DDBJ databases">
        <title>Genomic analysis of 38 Legionella species identifies large and diverse effector repertoires.</title>
        <authorList>
            <person name="Burstein D."/>
            <person name="Amaro F."/>
            <person name="Zusman T."/>
            <person name="Lifshitz Z."/>
            <person name="Cohen O."/>
            <person name="Gilbert J.A."/>
            <person name="Pupko T."/>
            <person name="Shuman H.A."/>
            <person name="Segal G."/>
        </authorList>
    </citation>
    <scope>NUCLEOTIDE SEQUENCE [LARGE SCALE GENOMIC DNA]</scope>
    <source>
        <strain evidence="1 2">ATCC 49504</strain>
    </source>
</reference>
<dbReference type="AlphaFoldDB" id="A0A0W0U7E3"/>
<evidence type="ECO:0000313" key="1">
    <source>
        <dbReference type="EMBL" id="KTD03824.1"/>
    </source>
</evidence>
<dbReference type="EMBL" id="LNYC01000009">
    <property type="protein sequence ID" value="KTD03824.1"/>
    <property type="molecule type" value="Genomic_DNA"/>
</dbReference>
<dbReference type="RefSeq" id="WP_028386642.1">
    <property type="nucleotide sequence ID" value="NZ_CAAAHN010000004.1"/>
</dbReference>
<dbReference type="Gene3D" id="3.90.320.10">
    <property type="match status" value="1"/>
</dbReference>
<organism evidence="1 2">
    <name type="scientific">Legionella geestiana</name>
    <dbReference type="NCBI Taxonomy" id="45065"/>
    <lineage>
        <taxon>Bacteria</taxon>
        <taxon>Pseudomonadati</taxon>
        <taxon>Pseudomonadota</taxon>
        <taxon>Gammaproteobacteria</taxon>
        <taxon>Legionellales</taxon>
        <taxon>Legionellaceae</taxon>
        <taxon>Legionella</taxon>
    </lineage>
</organism>
<sequence>MYPVIDTAALFKHLAEGACIITPNNRLAARLLQEATEQGCTFFEKPRCLPYSNLMREAFLAFCHENPHHAHPVLLSPCQLRHLWQEVLQTNAVKGAERLLPLAAEAYDRLQAWEVNPEDIDFETTPQTARFNAWRIAFEARLEALHALSESQLPAYLLQHNAFQSAGGTFIWACFDAFTPIQQSLQKALSAAGAQHFVFERQSETPSGALFLASDETQEFQALVSWLKHQLAAGHAHIGVVIPDLQTRADTLRRQLAAVLNENAFNLSLAEPLAHHPLCAHALCMLLLSNDSLSRHEALLLLTSPWIGASQREYWQRAKFAHRNKLLQESGFSGKAFCSELEPVVPILAGLLTNLTPYPREASPMQWARLFLERLEAFGFPGETSMDSRTWQYFQRFSALFEEFQSLGCITPLMRREEALQTFRQLCATTLFEPRQDKPAPIQVSGLLEASGCSFDHLWICGMSNDALPASSSPSPLLPIPMQQALEMPHASPERELRFAIQLIERLRASCESAVFSVPLLLNAVPQQPSPLILNLPRWQPVLAALEPPPLETLTESWRLPLLPEETPSGGTKLLQYQAQCPFKAFAAHRLHLKDTQPLSDGPSRMERGILIHSILERLWKTLQTQERLRTLPGAALEKLINDTIDEALKALQWRTHSFSSLMQEVERDRLRHILSLTLEQEKAREAFTVEALEDSRTLTIGGLTLNLRLDRIDRLENGEKWVIDYKSSLPRKPWSEERPEEPQMLLYSLLEDAISCVCYWAIGKGESQLSGVGTDTQSPEGIEVRTHEVWTKERAIWRERLEALAIEFSEGHCAPEPLKPSVCEKCEYGSVCRFADIE</sequence>
<comment type="caution">
    <text evidence="1">The sequence shown here is derived from an EMBL/GenBank/DDBJ whole genome shotgun (WGS) entry which is preliminary data.</text>
</comment>
<dbReference type="SUPFAM" id="SSF52540">
    <property type="entry name" value="P-loop containing nucleoside triphosphate hydrolases"/>
    <property type="match status" value="1"/>
</dbReference>
<keyword evidence="2" id="KW-1185">Reference proteome</keyword>
<dbReference type="Pfam" id="PF12705">
    <property type="entry name" value="PDDEXK_1"/>
    <property type="match status" value="1"/>
</dbReference>
<dbReference type="InterPro" id="IPR038726">
    <property type="entry name" value="PDDEXK_AddAB-type"/>
</dbReference>
<accession>A0A0W0U7E3</accession>
<gene>
    <name evidence="1" type="ORF">Lgee_0481</name>
</gene>
<dbReference type="Proteomes" id="UP000054785">
    <property type="component" value="Unassembled WGS sequence"/>
</dbReference>
<name>A0A0W0U7E3_9GAMM</name>
<dbReference type="NCBIfam" id="TIGR03623">
    <property type="entry name" value="probable DNA repair protein"/>
    <property type="match status" value="1"/>
</dbReference>
<dbReference type="InterPro" id="IPR011604">
    <property type="entry name" value="PDDEXK-like_dom_sf"/>
</dbReference>
<protein>
    <submittedName>
        <fullName evidence="1">Recombinase B</fullName>
    </submittedName>
</protein>
<proteinExistence type="predicted"/>
<dbReference type="InterPro" id="IPR027417">
    <property type="entry name" value="P-loop_NTPase"/>
</dbReference>
<dbReference type="InterPro" id="IPR019925">
    <property type="entry name" value="DNA_repair_protein_predicted"/>
</dbReference>
<dbReference type="STRING" id="45065.Lgee_0481"/>